<keyword evidence="4 6" id="KW-1133">Transmembrane helix</keyword>
<dbReference type="GO" id="GO:0005886">
    <property type="term" value="C:plasma membrane"/>
    <property type="evidence" value="ECO:0007669"/>
    <property type="project" value="UniProtKB-SubCell"/>
</dbReference>
<sequence length="563" mass="62128">MSNVLLQTQSLDLRALLKPLMESGMGFLLLGLGILWAGMSLLGGTASKGQLSTGRFGGRQERQKAKATARQQRKQGKTAKVSLKAGDLEIPQAQQSIVVAGAPDSGKTFSIIDPAICSAIEQGFPILVYDFKGSQVATHAAWAASQGYEVSIFAPGQPYTGICNPLDFLADATDSLMAAQLANVIQRNTQRDSGYRENDFFNSAGTNLVEAVMLLAKLTPYQDLLMASKILNLADLPKRVRAAGEKSWVPSWTLDSFSQLLASDGAEKQISGIVATAQRTFKTFTGKQLVSSFCGKTTIPLDLTGKQILFLQADIQKRDAVNPLIAAVLHLIVTRNFATPRKKPLVIALDELPTLYLPDLPKWINEFRSNGFVALLGYQNFAQLQHIYGRELSRAIFAACGTKIFFNPKDRETAQEFSGYLGDKEVKYTTRSRSYGQHTSRSRSEQLQRVPLLTPDQILKLDQGECVFINPAYRSGKEASIPLRLKVKLSPKHIKRQHRSELLWQQSVRGRLIARAAQQDDMANLSEANEVRQTIAETFFPLPTNVDIPYEGDLTEDEFSEVL</sequence>
<proteinExistence type="predicted"/>
<evidence type="ECO:0000256" key="4">
    <source>
        <dbReference type="ARBA" id="ARBA00022989"/>
    </source>
</evidence>
<dbReference type="AlphaFoldDB" id="A0A6M0RGP0"/>
<gene>
    <name evidence="8" type="ORF">DXZ20_06875</name>
</gene>
<dbReference type="InterPro" id="IPR019476">
    <property type="entry name" value="T4SS_TraD_DNA-bd"/>
</dbReference>
<comment type="caution">
    <text evidence="8">The sequence shown here is derived from an EMBL/GenBank/DDBJ whole genome shotgun (WGS) entry which is preliminary data.</text>
</comment>
<keyword evidence="9" id="KW-1185">Reference proteome</keyword>
<dbReference type="SUPFAM" id="SSF52540">
    <property type="entry name" value="P-loop containing nucleoside triphosphate hydrolases"/>
    <property type="match status" value="1"/>
</dbReference>
<name>A0A6M0RGP0_9CYAN</name>
<dbReference type="Gene3D" id="3.40.50.300">
    <property type="entry name" value="P-loop containing nucleotide triphosphate hydrolases"/>
    <property type="match status" value="1"/>
</dbReference>
<keyword evidence="2" id="KW-1003">Cell membrane</keyword>
<keyword evidence="3 6" id="KW-0812">Transmembrane</keyword>
<evidence type="ECO:0000256" key="1">
    <source>
        <dbReference type="ARBA" id="ARBA00004651"/>
    </source>
</evidence>
<accession>A0A6M0RGP0</accession>
<evidence type="ECO:0000256" key="6">
    <source>
        <dbReference type="SAM" id="Phobius"/>
    </source>
</evidence>
<dbReference type="RefSeq" id="WP_163697244.1">
    <property type="nucleotide sequence ID" value="NZ_QXHD01000004.1"/>
</dbReference>
<keyword evidence="5 6" id="KW-0472">Membrane</keyword>
<dbReference type="InterPro" id="IPR051539">
    <property type="entry name" value="T4SS-coupling_protein"/>
</dbReference>
<comment type="subcellular location">
    <subcellularLocation>
        <location evidence="1">Cell membrane</location>
        <topology evidence="1">Multi-pass membrane protein</topology>
    </subcellularLocation>
</comment>
<dbReference type="EMBL" id="QXHD01000004">
    <property type="protein sequence ID" value="NEZ55404.1"/>
    <property type="molecule type" value="Genomic_DNA"/>
</dbReference>
<evidence type="ECO:0000313" key="9">
    <source>
        <dbReference type="Proteomes" id="UP000481033"/>
    </source>
</evidence>
<dbReference type="Proteomes" id="UP000481033">
    <property type="component" value="Unassembled WGS sequence"/>
</dbReference>
<evidence type="ECO:0000256" key="2">
    <source>
        <dbReference type="ARBA" id="ARBA00022475"/>
    </source>
</evidence>
<feature type="domain" description="Type IV secretion system coupling protein TraD DNA-binding" evidence="7">
    <location>
        <begin position="92"/>
        <end position="468"/>
    </location>
</feature>
<dbReference type="InterPro" id="IPR027417">
    <property type="entry name" value="P-loop_NTPase"/>
</dbReference>
<dbReference type="PANTHER" id="PTHR37937">
    <property type="entry name" value="CONJUGATIVE TRANSFER: DNA TRANSPORT"/>
    <property type="match status" value="1"/>
</dbReference>
<evidence type="ECO:0000256" key="3">
    <source>
        <dbReference type="ARBA" id="ARBA00022692"/>
    </source>
</evidence>
<organism evidence="8 9">
    <name type="scientific">Adonisia turfae CCMR0081</name>
    <dbReference type="NCBI Taxonomy" id="2292702"/>
    <lineage>
        <taxon>Bacteria</taxon>
        <taxon>Bacillati</taxon>
        <taxon>Cyanobacteriota</taxon>
        <taxon>Adonisia</taxon>
        <taxon>Adonisia turfae</taxon>
    </lineage>
</organism>
<feature type="transmembrane region" description="Helical" evidence="6">
    <location>
        <begin position="20"/>
        <end position="42"/>
    </location>
</feature>
<evidence type="ECO:0000256" key="5">
    <source>
        <dbReference type="ARBA" id="ARBA00023136"/>
    </source>
</evidence>
<dbReference type="Pfam" id="PF10412">
    <property type="entry name" value="TrwB_AAD_bind"/>
    <property type="match status" value="1"/>
</dbReference>
<reference evidence="8 9" key="1">
    <citation type="journal article" date="2020" name="Microb. Ecol.">
        <title>Ecogenomics of the Marine Benthic Filamentous Cyanobacterium Adonisia.</title>
        <authorList>
            <person name="Walter J.M."/>
            <person name="Coutinho F.H."/>
            <person name="Leomil L."/>
            <person name="Hargreaves P.I."/>
            <person name="Campeao M.E."/>
            <person name="Vieira V.V."/>
            <person name="Silva B.S."/>
            <person name="Fistarol G.O."/>
            <person name="Salomon P.S."/>
            <person name="Sawabe T."/>
            <person name="Mino S."/>
            <person name="Hosokawa M."/>
            <person name="Miyashita H."/>
            <person name="Maruyama F."/>
            <person name="van Verk M.C."/>
            <person name="Dutilh B.E."/>
            <person name="Thompson C.C."/>
            <person name="Thompson F.L."/>
        </authorList>
    </citation>
    <scope>NUCLEOTIDE SEQUENCE [LARGE SCALE GENOMIC DNA]</scope>
    <source>
        <strain evidence="8 9">CCMR0081</strain>
    </source>
</reference>
<evidence type="ECO:0000259" key="7">
    <source>
        <dbReference type="Pfam" id="PF10412"/>
    </source>
</evidence>
<dbReference type="PANTHER" id="PTHR37937:SF1">
    <property type="entry name" value="CONJUGATIVE TRANSFER: DNA TRANSPORT"/>
    <property type="match status" value="1"/>
</dbReference>
<evidence type="ECO:0000313" key="8">
    <source>
        <dbReference type="EMBL" id="NEZ55404.1"/>
    </source>
</evidence>
<protein>
    <submittedName>
        <fullName evidence="8">Type IV secretory system conjugative DNA transfer family protein</fullName>
    </submittedName>
</protein>
<dbReference type="CDD" id="cd01127">
    <property type="entry name" value="TrwB_TraG_TraD_VirD4"/>
    <property type="match status" value="1"/>
</dbReference>